<dbReference type="CDD" id="cd09071">
    <property type="entry name" value="FAR_C"/>
    <property type="match status" value="1"/>
</dbReference>
<keyword evidence="1" id="KW-0472">Membrane</keyword>
<gene>
    <name evidence="3" type="ORF">AFUS01_LOCUS10160</name>
</gene>
<accession>A0A8J2JKX5</accession>
<evidence type="ECO:0000259" key="2">
    <source>
        <dbReference type="Pfam" id="PF03015"/>
    </source>
</evidence>
<dbReference type="Proteomes" id="UP000708208">
    <property type="component" value="Unassembled WGS sequence"/>
</dbReference>
<keyword evidence="1" id="KW-0812">Transmembrane</keyword>
<keyword evidence="1" id="KW-1133">Transmembrane helix</keyword>
<dbReference type="EMBL" id="CAJVCH010075080">
    <property type="protein sequence ID" value="CAG7720907.1"/>
    <property type="molecule type" value="Genomic_DNA"/>
</dbReference>
<organism evidence="3 4">
    <name type="scientific">Allacma fusca</name>
    <dbReference type="NCBI Taxonomy" id="39272"/>
    <lineage>
        <taxon>Eukaryota</taxon>
        <taxon>Metazoa</taxon>
        <taxon>Ecdysozoa</taxon>
        <taxon>Arthropoda</taxon>
        <taxon>Hexapoda</taxon>
        <taxon>Collembola</taxon>
        <taxon>Symphypleona</taxon>
        <taxon>Sminthuridae</taxon>
        <taxon>Allacma</taxon>
    </lineage>
</organism>
<dbReference type="AlphaFoldDB" id="A0A8J2JKX5"/>
<evidence type="ECO:0000313" key="3">
    <source>
        <dbReference type="EMBL" id="CAG7720907.1"/>
    </source>
</evidence>
<dbReference type="InterPro" id="IPR033640">
    <property type="entry name" value="FAR_C"/>
</dbReference>
<evidence type="ECO:0000256" key="1">
    <source>
        <dbReference type="SAM" id="Phobius"/>
    </source>
</evidence>
<reference evidence="3" key="1">
    <citation type="submission" date="2021-06" db="EMBL/GenBank/DDBJ databases">
        <authorList>
            <person name="Hodson N. C."/>
            <person name="Mongue J. A."/>
            <person name="Jaron S. K."/>
        </authorList>
    </citation>
    <scope>NUCLEOTIDE SEQUENCE</scope>
</reference>
<feature type="transmembrane region" description="Helical" evidence="1">
    <location>
        <begin position="89"/>
        <end position="109"/>
    </location>
</feature>
<protein>
    <recommendedName>
        <fullName evidence="2">Fatty acyl-CoA reductase C-terminal domain-containing protein</fullName>
    </recommendedName>
</protein>
<name>A0A8J2JKX5_9HEXA</name>
<sequence length="118" mass="14195">MIKIYNKVQKLTAAVREIQRTDFRFRTENTKSLHNSLDRLDQKCFNFRIEDVIIKDYFRNCAYGLKFYVLQEEHSDLPRARKHFRRLRMLYLAVWAIPIFFVIISLIWMTSSSDIGNG</sequence>
<comment type="caution">
    <text evidence="3">The sequence shown here is derived from an EMBL/GenBank/DDBJ whole genome shotgun (WGS) entry which is preliminary data.</text>
</comment>
<evidence type="ECO:0000313" key="4">
    <source>
        <dbReference type="Proteomes" id="UP000708208"/>
    </source>
</evidence>
<proteinExistence type="predicted"/>
<feature type="domain" description="Fatty acyl-CoA reductase C-terminal" evidence="2">
    <location>
        <begin position="1"/>
        <end position="72"/>
    </location>
</feature>
<dbReference type="Pfam" id="PF03015">
    <property type="entry name" value="Sterile"/>
    <property type="match status" value="1"/>
</dbReference>
<dbReference type="OrthoDB" id="429813at2759"/>
<keyword evidence="4" id="KW-1185">Reference proteome</keyword>